<organism evidence="5 6">
    <name type="scientific">Strongyloides venezuelensis</name>
    <name type="common">Threadworm</name>
    <dbReference type="NCBI Taxonomy" id="75913"/>
    <lineage>
        <taxon>Eukaryota</taxon>
        <taxon>Metazoa</taxon>
        <taxon>Ecdysozoa</taxon>
        <taxon>Nematoda</taxon>
        <taxon>Chromadorea</taxon>
        <taxon>Rhabditida</taxon>
        <taxon>Tylenchina</taxon>
        <taxon>Panagrolaimomorpha</taxon>
        <taxon>Strongyloidoidea</taxon>
        <taxon>Strongyloididae</taxon>
        <taxon>Strongyloides</taxon>
    </lineage>
</organism>
<evidence type="ECO:0000313" key="5">
    <source>
        <dbReference type="Proteomes" id="UP000035680"/>
    </source>
</evidence>
<dbReference type="GO" id="GO:0005525">
    <property type="term" value="F:GTP binding"/>
    <property type="evidence" value="ECO:0007669"/>
    <property type="project" value="InterPro"/>
</dbReference>
<keyword evidence="5" id="KW-1185">Reference proteome</keyword>
<dbReference type="STRING" id="75913.A0A0K0F2Z1"/>
<dbReference type="Proteomes" id="UP000035680">
    <property type="component" value="Unassembled WGS sequence"/>
</dbReference>
<evidence type="ECO:0000256" key="3">
    <source>
        <dbReference type="ARBA" id="ARBA00022917"/>
    </source>
</evidence>
<dbReference type="AlphaFoldDB" id="A0A0K0F2Z1"/>
<reference evidence="5" key="1">
    <citation type="submission" date="2014-07" db="EMBL/GenBank/DDBJ databases">
        <authorList>
            <person name="Martin A.A"/>
            <person name="De Silva N."/>
        </authorList>
    </citation>
    <scope>NUCLEOTIDE SEQUENCE</scope>
</reference>
<dbReference type="Pfam" id="PF00009">
    <property type="entry name" value="GTP_EFTU"/>
    <property type="match status" value="1"/>
</dbReference>
<keyword evidence="2" id="KW-0251">Elongation factor</keyword>
<dbReference type="SUPFAM" id="SSF52540">
    <property type="entry name" value="P-loop containing nucleoside triphosphate hydrolases"/>
    <property type="match status" value="1"/>
</dbReference>
<reference evidence="6" key="2">
    <citation type="submission" date="2015-08" db="UniProtKB">
        <authorList>
            <consortium name="WormBaseParasite"/>
        </authorList>
    </citation>
    <scope>IDENTIFICATION</scope>
</reference>
<feature type="domain" description="Tr-type G" evidence="4">
    <location>
        <begin position="68"/>
        <end position="120"/>
    </location>
</feature>
<dbReference type="Gene3D" id="3.40.50.300">
    <property type="entry name" value="P-loop containing nucleotide triphosphate hydrolases"/>
    <property type="match status" value="1"/>
</dbReference>
<keyword evidence="1" id="KW-0963">Cytoplasm</keyword>
<dbReference type="GO" id="GO:0003746">
    <property type="term" value="F:translation elongation factor activity"/>
    <property type="evidence" value="ECO:0007669"/>
    <property type="project" value="UniProtKB-KW"/>
</dbReference>
<keyword evidence="3" id="KW-0648">Protein biosynthesis</keyword>
<dbReference type="GO" id="GO:1990904">
    <property type="term" value="C:ribonucleoprotein complex"/>
    <property type="evidence" value="ECO:0007669"/>
    <property type="project" value="TreeGrafter"/>
</dbReference>
<dbReference type="InterPro" id="IPR000795">
    <property type="entry name" value="T_Tr_GTP-bd_dom"/>
</dbReference>
<dbReference type="WBParaSite" id="SVE_0317100.1">
    <property type="protein sequence ID" value="SVE_0317100.1"/>
    <property type="gene ID" value="SVE_0317100"/>
</dbReference>
<dbReference type="GO" id="GO:0003924">
    <property type="term" value="F:GTPase activity"/>
    <property type="evidence" value="ECO:0007669"/>
    <property type="project" value="InterPro"/>
</dbReference>
<protein>
    <submittedName>
        <fullName evidence="6">Elongation factor 2 (inferred by orthology to a D. melanogaster protein)</fullName>
    </submittedName>
</protein>
<evidence type="ECO:0000259" key="4">
    <source>
        <dbReference type="Pfam" id="PF00009"/>
    </source>
</evidence>
<name>A0A0K0F2Z1_STRVS</name>
<accession>A0A0K0F2Z1</accession>
<dbReference type="PANTHER" id="PTHR42908:SF10">
    <property type="entry name" value="EUKARYOTIC TRANSLATION ELONGATION FACTOR 2"/>
    <property type="match status" value="1"/>
</dbReference>
<evidence type="ECO:0000256" key="2">
    <source>
        <dbReference type="ARBA" id="ARBA00022768"/>
    </source>
</evidence>
<evidence type="ECO:0000313" key="6">
    <source>
        <dbReference type="WBParaSite" id="SVE_0317100.1"/>
    </source>
</evidence>
<dbReference type="InterPro" id="IPR027417">
    <property type="entry name" value="P-loop_NTPase"/>
</dbReference>
<proteinExistence type="predicted"/>
<dbReference type="GO" id="GO:0043022">
    <property type="term" value="F:ribosome binding"/>
    <property type="evidence" value="ECO:0007669"/>
    <property type="project" value="TreeGrafter"/>
</dbReference>
<dbReference type="GO" id="GO:0005829">
    <property type="term" value="C:cytosol"/>
    <property type="evidence" value="ECO:0007669"/>
    <property type="project" value="TreeGrafter"/>
</dbReference>
<evidence type="ECO:0000256" key="1">
    <source>
        <dbReference type="ARBA" id="ARBA00022490"/>
    </source>
</evidence>
<sequence>MCNDIFLWFSKNISNARDAATFVTLGDPRKDSWTCEMSGKSDLFWFISVKIFKNGKYIYVNILINVHNIRNMSFIAYVDHAKSTLNDSLVSKGGIIAGAKVGEACFTDTRKDEQERCITI</sequence>
<dbReference type="PANTHER" id="PTHR42908">
    <property type="entry name" value="TRANSLATION ELONGATION FACTOR-RELATED"/>
    <property type="match status" value="1"/>
</dbReference>